<keyword evidence="2" id="KW-1133">Transmembrane helix</keyword>
<keyword evidence="4" id="KW-1185">Reference proteome</keyword>
<feature type="region of interest" description="Disordered" evidence="1">
    <location>
        <begin position="1"/>
        <end position="21"/>
    </location>
</feature>
<feature type="transmembrane region" description="Helical" evidence="2">
    <location>
        <begin position="290"/>
        <end position="308"/>
    </location>
</feature>
<feature type="compositionally biased region" description="Polar residues" evidence="1">
    <location>
        <begin position="1"/>
        <end position="16"/>
    </location>
</feature>
<dbReference type="AlphaFoldDB" id="A0AAN7H7N2"/>
<evidence type="ECO:0000256" key="1">
    <source>
        <dbReference type="SAM" id="MobiDB-lite"/>
    </source>
</evidence>
<name>A0AAN7H7N2_9PEZI</name>
<gene>
    <name evidence="3" type="ORF">QBC38DRAFT_530600</name>
</gene>
<sequence>MPRSSGSSTPEPQTVSKPVDIDDDKQTASYVILPPKTLFIGNNPPHMPFVVALGFVKKVDLNTNPNLYTAHARLGSYIQPGYEPDDFTPDYPHEIESVAGKWIKEDVVWTPREQTVGARSGETILYFVFRNANPFTAGTFSLVVDIMKNTGSGADARQTFKARLVHFRPIFVPDPRQYTTQEMEGWAGAASTGQMQVFKVLIPSISKQIPPDLKLPFTLEWVDTPPARITNKALFPSVSFKTNDPRASGPHVVVHAYIVLHKPHDRGRTAWTRCSRQPNTPWKFTTIENGIILIWFSCVTTICGFINVRHNGS</sequence>
<evidence type="ECO:0000256" key="2">
    <source>
        <dbReference type="SAM" id="Phobius"/>
    </source>
</evidence>
<comment type="caution">
    <text evidence="3">The sequence shown here is derived from an EMBL/GenBank/DDBJ whole genome shotgun (WGS) entry which is preliminary data.</text>
</comment>
<keyword evidence="2" id="KW-0472">Membrane</keyword>
<proteinExistence type="predicted"/>
<keyword evidence="2" id="KW-0812">Transmembrane</keyword>
<reference evidence="3" key="1">
    <citation type="journal article" date="2023" name="Mol. Phylogenet. Evol.">
        <title>Genome-scale phylogeny and comparative genomics of the fungal order Sordariales.</title>
        <authorList>
            <person name="Hensen N."/>
            <person name="Bonometti L."/>
            <person name="Westerberg I."/>
            <person name="Brannstrom I.O."/>
            <person name="Guillou S."/>
            <person name="Cros-Aarteil S."/>
            <person name="Calhoun S."/>
            <person name="Haridas S."/>
            <person name="Kuo A."/>
            <person name="Mondo S."/>
            <person name="Pangilinan J."/>
            <person name="Riley R."/>
            <person name="LaButti K."/>
            <person name="Andreopoulos B."/>
            <person name="Lipzen A."/>
            <person name="Chen C."/>
            <person name="Yan M."/>
            <person name="Daum C."/>
            <person name="Ng V."/>
            <person name="Clum A."/>
            <person name="Steindorff A."/>
            <person name="Ohm R.A."/>
            <person name="Martin F."/>
            <person name="Silar P."/>
            <person name="Natvig D.O."/>
            <person name="Lalanne C."/>
            <person name="Gautier V."/>
            <person name="Ament-Velasquez S.L."/>
            <person name="Kruys A."/>
            <person name="Hutchinson M.I."/>
            <person name="Powell A.J."/>
            <person name="Barry K."/>
            <person name="Miller A.N."/>
            <person name="Grigoriev I.V."/>
            <person name="Debuchy R."/>
            <person name="Gladieux P."/>
            <person name="Hiltunen Thoren M."/>
            <person name="Johannesson H."/>
        </authorList>
    </citation>
    <scope>NUCLEOTIDE SEQUENCE</scope>
    <source>
        <strain evidence="3">CBS 990.96</strain>
    </source>
</reference>
<evidence type="ECO:0000313" key="4">
    <source>
        <dbReference type="Proteomes" id="UP001301958"/>
    </source>
</evidence>
<reference evidence="3" key="2">
    <citation type="submission" date="2023-05" db="EMBL/GenBank/DDBJ databases">
        <authorList>
            <consortium name="Lawrence Berkeley National Laboratory"/>
            <person name="Steindorff A."/>
            <person name="Hensen N."/>
            <person name="Bonometti L."/>
            <person name="Westerberg I."/>
            <person name="Brannstrom I.O."/>
            <person name="Guillou S."/>
            <person name="Cros-Aarteil S."/>
            <person name="Calhoun S."/>
            <person name="Haridas S."/>
            <person name="Kuo A."/>
            <person name="Mondo S."/>
            <person name="Pangilinan J."/>
            <person name="Riley R."/>
            <person name="Labutti K."/>
            <person name="Andreopoulos B."/>
            <person name="Lipzen A."/>
            <person name="Chen C."/>
            <person name="Yanf M."/>
            <person name="Daum C."/>
            <person name="Ng V."/>
            <person name="Clum A."/>
            <person name="Ohm R."/>
            <person name="Martin F."/>
            <person name="Silar P."/>
            <person name="Natvig D."/>
            <person name="Lalanne C."/>
            <person name="Gautier V."/>
            <person name="Ament-Velasquez S.L."/>
            <person name="Kruys A."/>
            <person name="Hutchinson M.I."/>
            <person name="Powell A.J."/>
            <person name="Barry K."/>
            <person name="Miller A.N."/>
            <person name="Grigoriev I.V."/>
            <person name="Debuchy R."/>
            <person name="Gladieux P."/>
            <person name="Thoren M.H."/>
            <person name="Johannesson H."/>
        </authorList>
    </citation>
    <scope>NUCLEOTIDE SEQUENCE</scope>
    <source>
        <strain evidence="3">CBS 990.96</strain>
    </source>
</reference>
<accession>A0AAN7H7N2</accession>
<organism evidence="3 4">
    <name type="scientific">Podospora fimiseda</name>
    <dbReference type="NCBI Taxonomy" id="252190"/>
    <lineage>
        <taxon>Eukaryota</taxon>
        <taxon>Fungi</taxon>
        <taxon>Dikarya</taxon>
        <taxon>Ascomycota</taxon>
        <taxon>Pezizomycotina</taxon>
        <taxon>Sordariomycetes</taxon>
        <taxon>Sordariomycetidae</taxon>
        <taxon>Sordariales</taxon>
        <taxon>Podosporaceae</taxon>
        <taxon>Podospora</taxon>
    </lineage>
</organism>
<dbReference type="EMBL" id="MU865294">
    <property type="protein sequence ID" value="KAK4231110.1"/>
    <property type="molecule type" value="Genomic_DNA"/>
</dbReference>
<evidence type="ECO:0000313" key="3">
    <source>
        <dbReference type="EMBL" id="KAK4231110.1"/>
    </source>
</evidence>
<dbReference type="Proteomes" id="UP001301958">
    <property type="component" value="Unassembled WGS sequence"/>
</dbReference>
<protein>
    <submittedName>
        <fullName evidence="3">Uncharacterized protein</fullName>
    </submittedName>
</protein>